<sequence>MRRAVLGVVAVGLLSACIGPAFLPKATAEKVTPADIVGTWQYPAEFGATAVTIELKAGGRFVQTVRHAGGRVQAHEGPWALDGPYPRLEVLKPVSGEPRGQEWVVEGVRWWVVGSHREGVRFALFGAAGDHDPDSCAEFERVP</sequence>
<reference evidence="2 3" key="1">
    <citation type="submission" date="2019-05" db="EMBL/GenBank/DDBJ databases">
        <authorList>
            <consortium name="Science for Life Laboratories"/>
        </authorList>
    </citation>
    <scope>NUCLEOTIDE SEQUENCE [LARGE SCALE GENOMIC DNA]</scope>
    <source>
        <strain evidence="2">Soil9</strain>
    </source>
</reference>
<dbReference type="RefSeq" id="WP_162670781.1">
    <property type="nucleotide sequence ID" value="NZ_LR593886.1"/>
</dbReference>
<evidence type="ECO:0000313" key="2">
    <source>
        <dbReference type="EMBL" id="VTR96503.1"/>
    </source>
</evidence>
<dbReference type="KEGG" id="gms:SOIL9_12110"/>
<gene>
    <name evidence="2" type="ORF">SOIL9_12110</name>
</gene>
<evidence type="ECO:0008006" key="4">
    <source>
        <dbReference type="Google" id="ProtNLM"/>
    </source>
</evidence>
<dbReference type="Proteomes" id="UP000464178">
    <property type="component" value="Chromosome"/>
</dbReference>
<keyword evidence="1" id="KW-0732">Signal</keyword>
<dbReference type="AlphaFoldDB" id="A0A6P2D679"/>
<name>A0A6P2D679_9BACT</name>
<evidence type="ECO:0000313" key="3">
    <source>
        <dbReference type="Proteomes" id="UP000464178"/>
    </source>
</evidence>
<accession>A0A6P2D679</accession>
<protein>
    <recommendedName>
        <fullName evidence="4">Lipoprotein</fullName>
    </recommendedName>
</protein>
<dbReference type="EMBL" id="LR593886">
    <property type="protein sequence ID" value="VTR96503.1"/>
    <property type="molecule type" value="Genomic_DNA"/>
</dbReference>
<organism evidence="2 3">
    <name type="scientific">Gemmata massiliana</name>
    <dbReference type="NCBI Taxonomy" id="1210884"/>
    <lineage>
        <taxon>Bacteria</taxon>
        <taxon>Pseudomonadati</taxon>
        <taxon>Planctomycetota</taxon>
        <taxon>Planctomycetia</taxon>
        <taxon>Gemmatales</taxon>
        <taxon>Gemmataceae</taxon>
        <taxon>Gemmata</taxon>
    </lineage>
</organism>
<keyword evidence="3" id="KW-1185">Reference proteome</keyword>
<evidence type="ECO:0000256" key="1">
    <source>
        <dbReference type="SAM" id="SignalP"/>
    </source>
</evidence>
<dbReference type="PROSITE" id="PS51257">
    <property type="entry name" value="PROKAR_LIPOPROTEIN"/>
    <property type="match status" value="1"/>
</dbReference>
<proteinExistence type="predicted"/>
<feature type="chain" id="PRO_5026930823" description="Lipoprotein" evidence="1">
    <location>
        <begin position="22"/>
        <end position="143"/>
    </location>
</feature>
<feature type="signal peptide" evidence="1">
    <location>
        <begin position="1"/>
        <end position="21"/>
    </location>
</feature>